<evidence type="ECO:0000256" key="2">
    <source>
        <dbReference type="ARBA" id="ARBA00022737"/>
    </source>
</evidence>
<keyword evidence="2" id="KW-0677">Repeat</keyword>
<keyword evidence="5" id="KW-1185">Reference proteome</keyword>
<dbReference type="OrthoDB" id="427795at2759"/>
<accession>A0A1Q9E7R1</accession>
<evidence type="ECO:0000256" key="3">
    <source>
        <dbReference type="SAM" id="MobiDB-lite"/>
    </source>
</evidence>
<dbReference type="AlphaFoldDB" id="A0A1Q9E7R1"/>
<dbReference type="SMART" id="SM00320">
    <property type="entry name" value="WD40"/>
    <property type="match status" value="3"/>
</dbReference>
<sequence length="844" mass="92977">MSRFTRAKPTTATKRVPHLYDLVVTHRRSSDIRSFWWPAGAARIGKNAVLQRIVLGSSKALMLAAVRLPWPERLAGESTPWEEQKEPAGEAVQPFVRITQYMAYDGLATLACSPHEYLLTATQNASGEVLVFRAADWEVAYQDECRPELRLSGEGGPSGLAWTESSSRLLAANPGGVTWWDIQTASATARFAAGREVTALAASSLGNTFIVGCSGGRLAWWDTRVQGLSPTGSCDTRHGPVRCAGFADADPGSNQLATGSADGHLQTWDARQLRAPLCDLSWPGSACGGVGHVAWAPSGNRIHADSNSCPFEPYWLILSVMEADDDRRTWDGSYLISPLAPGVRTEEMQLDSELVSILCHRSRRRLRDLQYTCKVTMRLDRNRHVLSLTGTDAGIEMAKQQIEGLSGPRRQVPLKVWVELMRTRTLSLDDLAEPKTVSVAWVQECSGCRLHIERSSCEVRIFGSQSGAAIASKIIDEMESLCCEQTIQVRGDPAVLSSPALQSIAHACNATFRIQGLGIAVLGLEANAARAISQLELFLDDPQGYCLPDASKQPQALQEARPKAPSTSQPKVDAEPKRAENVCPTCGSGPYCSNCGQLIWRHGYAPNQGTCVSPAMQYQFVVMQPMEAAGNMNCMMPNMQPMQPMQTMPSLCRSQNWQWEVDDSMSLDLSYRSLRLSDPVWRCGIASNSLYPDLSAWDERPALSVPCADEQVFDHVQKLHKPLSMVPQAQRGWQQPVEMVGWCFGTRRRARKRHRQSLGASGSPLKRSLFMEHIPDKTSAARSSVDELQWYPGQSRLESRLSMAARLCREGGSPVLAPGRSAFLMRPRHWEPEVSLGVLRKMGH</sequence>
<dbReference type="Gene3D" id="2.130.10.10">
    <property type="entry name" value="YVTN repeat-like/Quinoprotein amine dehydrogenase"/>
    <property type="match status" value="1"/>
</dbReference>
<reference evidence="4 5" key="1">
    <citation type="submission" date="2016-02" db="EMBL/GenBank/DDBJ databases">
        <title>Genome analysis of coral dinoflagellate symbionts highlights evolutionary adaptations to a symbiotic lifestyle.</title>
        <authorList>
            <person name="Aranda M."/>
            <person name="Li Y."/>
            <person name="Liew Y.J."/>
            <person name="Baumgarten S."/>
            <person name="Simakov O."/>
            <person name="Wilson M."/>
            <person name="Piel J."/>
            <person name="Ashoor H."/>
            <person name="Bougouffa S."/>
            <person name="Bajic V.B."/>
            <person name="Ryu T."/>
            <person name="Ravasi T."/>
            <person name="Bayer T."/>
            <person name="Micklem G."/>
            <person name="Kim H."/>
            <person name="Bhak J."/>
            <person name="Lajeunesse T.C."/>
            <person name="Voolstra C.R."/>
        </authorList>
    </citation>
    <scope>NUCLEOTIDE SEQUENCE [LARGE SCALE GENOMIC DNA]</scope>
    <source>
        <strain evidence="4 5">CCMP2467</strain>
    </source>
</reference>
<dbReference type="InterPro" id="IPR015943">
    <property type="entry name" value="WD40/YVTN_repeat-like_dom_sf"/>
</dbReference>
<dbReference type="InterPro" id="IPR036322">
    <property type="entry name" value="WD40_repeat_dom_sf"/>
</dbReference>
<dbReference type="EMBL" id="LSRX01000236">
    <property type="protein sequence ID" value="OLQ03455.1"/>
    <property type="molecule type" value="Genomic_DNA"/>
</dbReference>
<dbReference type="InterPro" id="IPR001680">
    <property type="entry name" value="WD40_rpt"/>
</dbReference>
<dbReference type="Proteomes" id="UP000186817">
    <property type="component" value="Unassembled WGS sequence"/>
</dbReference>
<gene>
    <name evidence="4" type="primary">MSI1</name>
    <name evidence="4" type="ORF">AK812_SmicGene13596</name>
</gene>
<keyword evidence="1" id="KW-0853">WD repeat</keyword>
<evidence type="ECO:0000313" key="4">
    <source>
        <dbReference type="EMBL" id="OLQ03455.1"/>
    </source>
</evidence>
<evidence type="ECO:0000313" key="5">
    <source>
        <dbReference type="Proteomes" id="UP000186817"/>
    </source>
</evidence>
<comment type="caution">
    <text evidence="4">The sequence shown here is derived from an EMBL/GenBank/DDBJ whole genome shotgun (WGS) entry which is preliminary data.</text>
</comment>
<dbReference type="SUPFAM" id="SSF50978">
    <property type="entry name" value="WD40 repeat-like"/>
    <property type="match status" value="1"/>
</dbReference>
<feature type="region of interest" description="Disordered" evidence="3">
    <location>
        <begin position="550"/>
        <end position="576"/>
    </location>
</feature>
<dbReference type="GO" id="GO:0003723">
    <property type="term" value="F:RNA binding"/>
    <property type="evidence" value="ECO:0007669"/>
    <property type="project" value="InterPro"/>
</dbReference>
<name>A0A1Q9E7R1_SYMMI</name>
<proteinExistence type="predicted"/>
<protein>
    <submittedName>
        <fullName evidence="4">Histone-binding protein MSI1-like</fullName>
    </submittedName>
</protein>
<dbReference type="InterPro" id="IPR050459">
    <property type="entry name" value="WD_repeat_RBAP46/RBAP48/MSI1"/>
</dbReference>
<organism evidence="4 5">
    <name type="scientific">Symbiodinium microadriaticum</name>
    <name type="common">Dinoflagellate</name>
    <name type="synonym">Zooxanthella microadriatica</name>
    <dbReference type="NCBI Taxonomy" id="2951"/>
    <lineage>
        <taxon>Eukaryota</taxon>
        <taxon>Sar</taxon>
        <taxon>Alveolata</taxon>
        <taxon>Dinophyceae</taxon>
        <taxon>Suessiales</taxon>
        <taxon>Symbiodiniaceae</taxon>
        <taxon>Symbiodinium</taxon>
    </lineage>
</organism>
<evidence type="ECO:0000256" key="1">
    <source>
        <dbReference type="ARBA" id="ARBA00022574"/>
    </source>
</evidence>
<dbReference type="SUPFAM" id="SSF54791">
    <property type="entry name" value="Eukaryotic type KH-domain (KH-domain type I)"/>
    <property type="match status" value="1"/>
</dbReference>
<dbReference type="InterPro" id="IPR036612">
    <property type="entry name" value="KH_dom_type_1_sf"/>
</dbReference>
<dbReference type="PANTHER" id="PTHR22850">
    <property type="entry name" value="WD40 REPEAT FAMILY"/>
    <property type="match status" value="1"/>
</dbReference>